<feature type="coiled-coil region" evidence="1">
    <location>
        <begin position="45"/>
        <end position="72"/>
    </location>
</feature>
<sequence>MGELKNIVTEQQDILVRVKDAGRQAAMAGLGLLEVLKSEGEKLQALDFNAKADELKAKAVEIKDKLAAIDVKAEADKLQSVDVKAKTEELKAKALELKGKLASVDAKAELDKLLADVQKLFNELVAKGEKRAA</sequence>
<dbReference type="AlphaFoldDB" id="A0A3E0H565"/>
<dbReference type="EMBL" id="QUNR01000002">
    <property type="protein sequence ID" value="REH38683.1"/>
    <property type="molecule type" value="Genomic_DNA"/>
</dbReference>
<evidence type="ECO:0000313" key="3">
    <source>
        <dbReference type="Proteomes" id="UP000256774"/>
    </source>
</evidence>
<reference evidence="2 3" key="1">
    <citation type="submission" date="2018-08" db="EMBL/GenBank/DDBJ databases">
        <title>Genomic Encyclopedia of Type Strains, Phase IV (KMG-IV): sequencing the most valuable type-strain genomes for metagenomic binning, comparative biology and taxonomic classification.</title>
        <authorList>
            <person name="Goeker M."/>
        </authorList>
    </citation>
    <scope>NUCLEOTIDE SEQUENCE [LARGE SCALE GENOMIC DNA]</scope>
    <source>
        <strain evidence="2 3">DSM 26022</strain>
    </source>
</reference>
<dbReference type="Proteomes" id="UP000256774">
    <property type="component" value="Unassembled WGS sequence"/>
</dbReference>
<evidence type="ECO:0000313" key="2">
    <source>
        <dbReference type="EMBL" id="REH38683.1"/>
    </source>
</evidence>
<keyword evidence="3" id="KW-1185">Reference proteome</keyword>
<name>A0A3E0H565_9GAMM</name>
<evidence type="ECO:0000256" key="1">
    <source>
        <dbReference type="SAM" id="Coils"/>
    </source>
</evidence>
<organism evidence="2 3">
    <name type="scientific">Paraperlucidibaca baekdonensis</name>
    <dbReference type="NCBI Taxonomy" id="748120"/>
    <lineage>
        <taxon>Bacteria</taxon>
        <taxon>Pseudomonadati</taxon>
        <taxon>Pseudomonadota</taxon>
        <taxon>Gammaproteobacteria</taxon>
        <taxon>Moraxellales</taxon>
        <taxon>Moraxellaceae</taxon>
        <taxon>Paraperlucidibaca</taxon>
    </lineage>
</organism>
<comment type="caution">
    <text evidence="2">The sequence shown here is derived from an EMBL/GenBank/DDBJ whole genome shotgun (WGS) entry which is preliminary data.</text>
</comment>
<protein>
    <submittedName>
        <fullName evidence="2">Uncharacterized protein</fullName>
    </submittedName>
</protein>
<gene>
    <name evidence="2" type="ORF">DFR26_0842</name>
</gene>
<accession>A0A3E0H565</accession>
<dbReference type="OrthoDB" id="6717680at2"/>
<proteinExistence type="predicted"/>
<keyword evidence="1" id="KW-0175">Coiled coil</keyword>
<dbReference type="RefSeq" id="WP_116207717.1">
    <property type="nucleotide sequence ID" value="NZ_QUNR01000002.1"/>
</dbReference>